<dbReference type="EMBL" id="CP144696">
    <property type="protein sequence ID" value="WVZ10278.1"/>
    <property type="molecule type" value="Genomic_DNA"/>
</dbReference>
<gene>
    <name evidence="1" type="ORF">V8G54_014808</name>
</gene>
<keyword evidence="2" id="KW-1185">Reference proteome</keyword>
<accession>A0AAQ3RYX0</accession>
<dbReference type="Proteomes" id="UP001374535">
    <property type="component" value="Chromosome 5"/>
</dbReference>
<protein>
    <submittedName>
        <fullName evidence="1">Uncharacterized protein</fullName>
    </submittedName>
</protein>
<organism evidence="1 2">
    <name type="scientific">Vigna mungo</name>
    <name type="common">Black gram</name>
    <name type="synonym">Phaseolus mungo</name>
    <dbReference type="NCBI Taxonomy" id="3915"/>
    <lineage>
        <taxon>Eukaryota</taxon>
        <taxon>Viridiplantae</taxon>
        <taxon>Streptophyta</taxon>
        <taxon>Embryophyta</taxon>
        <taxon>Tracheophyta</taxon>
        <taxon>Spermatophyta</taxon>
        <taxon>Magnoliopsida</taxon>
        <taxon>eudicotyledons</taxon>
        <taxon>Gunneridae</taxon>
        <taxon>Pentapetalae</taxon>
        <taxon>rosids</taxon>
        <taxon>fabids</taxon>
        <taxon>Fabales</taxon>
        <taxon>Fabaceae</taxon>
        <taxon>Papilionoideae</taxon>
        <taxon>50 kb inversion clade</taxon>
        <taxon>NPAAA clade</taxon>
        <taxon>indigoferoid/millettioid clade</taxon>
        <taxon>Phaseoleae</taxon>
        <taxon>Vigna</taxon>
    </lineage>
</organism>
<evidence type="ECO:0000313" key="1">
    <source>
        <dbReference type="EMBL" id="WVZ10278.1"/>
    </source>
</evidence>
<proteinExistence type="predicted"/>
<dbReference type="AlphaFoldDB" id="A0AAQ3RYX0"/>
<name>A0AAQ3RYX0_VIGMU</name>
<sequence>MPLLGSSTLEGTLFSKPFKSEETPLPILDLLALVMPFFLLSKQVVLADADSFVCCLEVFSSSSESFSKVQVFKTSKGKLLSSLTFVTFSQARLVSTTVNFMTSVLRFGVFTLR</sequence>
<reference evidence="1 2" key="1">
    <citation type="journal article" date="2023" name="Life. Sci Alliance">
        <title>Evolutionary insights into 3D genome organization and epigenetic landscape of Vigna mungo.</title>
        <authorList>
            <person name="Junaid A."/>
            <person name="Singh B."/>
            <person name="Bhatia S."/>
        </authorList>
    </citation>
    <scope>NUCLEOTIDE SEQUENCE [LARGE SCALE GENOMIC DNA]</scope>
    <source>
        <strain evidence="1">Urdbean</strain>
    </source>
</reference>
<evidence type="ECO:0000313" key="2">
    <source>
        <dbReference type="Proteomes" id="UP001374535"/>
    </source>
</evidence>